<organism evidence="4 5">
    <name type="scientific">Enterovibrio norvegicus</name>
    <dbReference type="NCBI Taxonomy" id="188144"/>
    <lineage>
        <taxon>Bacteria</taxon>
        <taxon>Pseudomonadati</taxon>
        <taxon>Pseudomonadota</taxon>
        <taxon>Gammaproteobacteria</taxon>
        <taxon>Vibrionales</taxon>
        <taxon>Vibrionaceae</taxon>
        <taxon>Enterovibrio</taxon>
    </lineage>
</organism>
<feature type="signal peptide" evidence="2">
    <location>
        <begin position="1"/>
        <end position="24"/>
    </location>
</feature>
<evidence type="ECO:0000313" key="5">
    <source>
        <dbReference type="Proteomes" id="UP000235387"/>
    </source>
</evidence>
<dbReference type="Proteomes" id="UP000235387">
    <property type="component" value="Unassembled WGS sequence"/>
</dbReference>
<comment type="similarity">
    <text evidence="1">Belongs to the transglycosylase Slt family.</text>
</comment>
<dbReference type="SUPFAM" id="SSF53955">
    <property type="entry name" value="Lysozyme-like"/>
    <property type="match status" value="1"/>
</dbReference>
<dbReference type="GO" id="GO:0000270">
    <property type="term" value="P:peptidoglycan metabolic process"/>
    <property type="evidence" value="ECO:0007669"/>
    <property type="project" value="InterPro"/>
</dbReference>
<dbReference type="InterPro" id="IPR008258">
    <property type="entry name" value="Transglycosylase_SLT_dom_1"/>
</dbReference>
<dbReference type="PANTHER" id="PTHR37423:SF2">
    <property type="entry name" value="MEMBRANE-BOUND LYTIC MUREIN TRANSGLYCOSYLASE C"/>
    <property type="match status" value="1"/>
</dbReference>
<comment type="caution">
    <text evidence="4">The sequence shown here is derived from an EMBL/GenBank/DDBJ whole genome shotgun (WGS) entry which is preliminary data.</text>
</comment>
<dbReference type="EMBL" id="MDAL01000037">
    <property type="protein sequence ID" value="PMN89761.1"/>
    <property type="molecule type" value="Genomic_DNA"/>
</dbReference>
<accession>A0A2N7L712</accession>
<keyword evidence="2" id="KW-0732">Signal</keyword>
<dbReference type="CDD" id="cd16893">
    <property type="entry name" value="LT_MltC_MltE"/>
    <property type="match status" value="1"/>
</dbReference>
<feature type="domain" description="Transglycosylase SLT" evidence="3">
    <location>
        <begin position="358"/>
        <end position="484"/>
    </location>
</feature>
<dbReference type="PROSITE" id="PS00922">
    <property type="entry name" value="TRANSGLYCOSYLASE"/>
    <property type="match status" value="1"/>
</dbReference>
<dbReference type="Pfam" id="PF01464">
    <property type="entry name" value="SLT"/>
    <property type="match status" value="1"/>
</dbReference>
<dbReference type="GO" id="GO:0008933">
    <property type="term" value="F:peptidoglycan lytic transglycosylase activity"/>
    <property type="evidence" value="ECO:0007669"/>
    <property type="project" value="InterPro"/>
</dbReference>
<gene>
    <name evidence="4" type="ORF">BCT23_21855</name>
</gene>
<evidence type="ECO:0000313" key="4">
    <source>
        <dbReference type="EMBL" id="PMN89761.1"/>
    </source>
</evidence>
<feature type="chain" id="PRO_5014646586" evidence="2">
    <location>
        <begin position="25"/>
        <end position="525"/>
    </location>
</feature>
<dbReference type="PANTHER" id="PTHR37423">
    <property type="entry name" value="SOLUBLE LYTIC MUREIN TRANSGLYCOSYLASE-RELATED"/>
    <property type="match status" value="1"/>
</dbReference>
<evidence type="ECO:0000256" key="2">
    <source>
        <dbReference type="SAM" id="SignalP"/>
    </source>
</evidence>
<proteinExistence type="inferred from homology"/>
<name>A0A2N7L712_9GAMM</name>
<dbReference type="InterPro" id="IPR000189">
    <property type="entry name" value="Transglyc_AS"/>
</dbReference>
<dbReference type="GO" id="GO:0016020">
    <property type="term" value="C:membrane"/>
    <property type="evidence" value="ECO:0007669"/>
    <property type="project" value="InterPro"/>
</dbReference>
<dbReference type="AlphaFoldDB" id="A0A2N7L712"/>
<dbReference type="InterPro" id="IPR023346">
    <property type="entry name" value="Lysozyme-like_dom_sf"/>
</dbReference>
<reference evidence="5" key="1">
    <citation type="submission" date="2016-07" db="EMBL/GenBank/DDBJ databases">
        <title>Nontailed viruses are major unrecognized killers of bacteria in the ocean.</title>
        <authorList>
            <person name="Kauffman K."/>
            <person name="Hussain F."/>
            <person name="Yang J."/>
            <person name="Arevalo P."/>
            <person name="Brown J."/>
            <person name="Cutler M."/>
            <person name="Kelly L."/>
            <person name="Polz M.F."/>
        </authorList>
    </citation>
    <scope>NUCLEOTIDE SEQUENCE [LARGE SCALE GENOMIC DNA]</scope>
    <source>
        <strain evidence="5">10N.261.45.A10</strain>
    </source>
</reference>
<sequence>MSLGQMKIAAACITVVLLTNIAYASGSFDELQREAKRVNMSQSEKKAEFHEWLDAYFSEYEAWREAYTKDIDQQRETLIDLWGSGELSDQTKHVEYTKDRTLKKVVDYENNKAVVSVLIDADADVDQLLLPKGKIEIDGLVFELTKAEKRIGAVDYSAEQEKKEKAFVVDRVYAQMQELDVQAERLIRSSTGVPDSFIYERAHNKKLELLASAKTRIAALSAQFKQKRSELGIPEPVMTVAKTPTATEKPQNKPPVKPTLEAEKSVKETTVVAVKTESTDVVEMAASTSTPAIAEKAAEVKKPVDAEKAVVAKKPAVEPLVVAEKPALATKPEKKIVSYTVKLPENALKSRASKFQPLVEKESERWDVEAALVMAIMHSESSFRPDAKSHVPAYGLMQVVPTSAGHDVNKQVHKIDAPMKADDLYVPPFNVEAGTAYLNILNTRYLRSITNEESRMYCVIAAYNTGAGNVARAFNADRSTNIRKASHVINAMTPDEVYEHMIKNLPYDETKNYLKKVSGRIALYK</sequence>
<protein>
    <submittedName>
        <fullName evidence="4">Murein transglycosylase</fullName>
    </submittedName>
</protein>
<evidence type="ECO:0000256" key="1">
    <source>
        <dbReference type="ARBA" id="ARBA00007734"/>
    </source>
</evidence>
<evidence type="ECO:0000259" key="3">
    <source>
        <dbReference type="Pfam" id="PF01464"/>
    </source>
</evidence>
<dbReference type="RefSeq" id="WP_102391639.1">
    <property type="nucleotide sequence ID" value="NZ_MDAL01000037.1"/>
</dbReference>
<dbReference type="Gene3D" id="1.10.530.10">
    <property type="match status" value="1"/>
</dbReference>